<dbReference type="RefSeq" id="WP_209147503.1">
    <property type="nucleotide sequence ID" value="NZ_JAGHKP010000003.1"/>
</dbReference>
<dbReference type="InterPro" id="IPR050250">
    <property type="entry name" value="Macrolide_Exporter_MacB"/>
</dbReference>
<evidence type="ECO:0000256" key="4">
    <source>
        <dbReference type="ARBA" id="ARBA00022989"/>
    </source>
</evidence>
<feature type="domain" description="ABC3 transporter permease C-terminal" evidence="7">
    <location>
        <begin position="672"/>
        <end position="784"/>
    </location>
</feature>
<evidence type="ECO:0000256" key="2">
    <source>
        <dbReference type="ARBA" id="ARBA00022475"/>
    </source>
</evidence>
<accession>A0ABS3YI77</accession>
<keyword evidence="5 6" id="KW-0472">Membrane</keyword>
<dbReference type="PANTHER" id="PTHR30572">
    <property type="entry name" value="MEMBRANE COMPONENT OF TRANSPORTER-RELATED"/>
    <property type="match status" value="1"/>
</dbReference>
<feature type="transmembrane region" description="Helical" evidence="6">
    <location>
        <begin position="382"/>
        <end position="411"/>
    </location>
</feature>
<dbReference type="InterPro" id="IPR025857">
    <property type="entry name" value="MacB_PCD"/>
</dbReference>
<name>A0ABS3YI77_9BACT</name>
<gene>
    <name evidence="9" type="ORF">J7I43_19325</name>
</gene>
<evidence type="ECO:0000313" key="10">
    <source>
        <dbReference type="Proteomes" id="UP000679126"/>
    </source>
</evidence>
<dbReference type="PANTHER" id="PTHR30572:SF18">
    <property type="entry name" value="ABC-TYPE MACROLIDE FAMILY EXPORT SYSTEM PERMEASE COMPONENT 2"/>
    <property type="match status" value="1"/>
</dbReference>
<keyword evidence="2" id="KW-1003">Cell membrane</keyword>
<dbReference type="Proteomes" id="UP000679126">
    <property type="component" value="Unassembled WGS sequence"/>
</dbReference>
<reference evidence="10" key="1">
    <citation type="submission" date="2021-03" db="EMBL/GenBank/DDBJ databases">
        <title>Assistant Professor.</title>
        <authorList>
            <person name="Huq M.A."/>
        </authorList>
    </citation>
    <scope>NUCLEOTIDE SEQUENCE [LARGE SCALE GENOMIC DNA]</scope>
    <source>
        <strain evidence="10">MAH-28</strain>
    </source>
</reference>
<dbReference type="Pfam" id="PF02687">
    <property type="entry name" value="FtsX"/>
    <property type="match status" value="2"/>
</dbReference>
<feature type="transmembrane region" description="Helical" evidence="6">
    <location>
        <begin position="21"/>
        <end position="42"/>
    </location>
</feature>
<evidence type="ECO:0000256" key="5">
    <source>
        <dbReference type="ARBA" id="ARBA00023136"/>
    </source>
</evidence>
<keyword evidence="4 6" id="KW-1133">Transmembrane helix</keyword>
<evidence type="ECO:0000259" key="7">
    <source>
        <dbReference type="Pfam" id="PF02687"/>
    </source>
</evidence>
<proteinExistence type="predicted"/>
<organism evidence="9 10">
    <name type="scientific">Chitinophaga chungangae</name>
    <dbReference type="NCBI Taxonomy" id="2821488"/>
    <lineage>
        <taxon>Bacteria</taxon>
        <taxon>Pseudomonadati</taxon>
        <taxon>Bacteroidota</taxon>
        <taxon>Chitinophagia</taxon>
        <taxon>Chitinophagales</taxon>
        <taxon>Chitinophagaceae</taxon>
        <taxon>Chitinophaga</taxon>
    </lineage>
</organism>
<evidence type="ECO:0000313" key="9">
    <source>
        <dbReference type="EMBL" id="MBO9154386.1"/>
    </source>
</evidence>
<comment type="caution">
    <text evidence="9">The sequence shown here is derived from an EMBL/GenBank/DDBJ whole genome shotgun (WGS) entry which is preliminary data.</text>
</comment>
<keyword evidence="10" id="KW-1185">Reference proteome</keyword>
<dbReference type="InterPro" id="IPR003838">
    <property type="entry name" value="ABC3_permease_C"/>
</dbReference>
<feature type="transmembrane region" description="Helical" evidence="6">
    <location>
        <begin position="752"/>
        <end position="773"/>
    </location>
</feature>
<sequence length="791" mass="86401">MIRNYLLLAYRNIVKHKLFTAINLVGLAMSMSLCMMVILHVADYLSYDRFHPHPARTYRLLTELRNPEGQGFLFASSPLPLKGAVLADSTLVADAVSLYPALRGNVRSGDRSLPIYGAFTTPSFFKVFGFRLAKGNEITALTQPNGIVLSHNAALRYFGHTDARGKTLDVAPLGTFIVTGVLEQSASKSHIDFEAYASASAVPQLEKNKLLAEKSGQWNTWGDAYTYVLLQPGAEKAQLQASLDRLARTLFNDPKQGSIAFLLQPLHHITPSWEETNNNIGNGQSWGKVGAEIGLGLIILISACFNYTNLSIARSLSRAKEVGIRKVAGASRLQVFGQYVIEAVIITFLALGLGYIMLAAAQHNNLFNANTGVVNELLQWKILLAFVVFSVFTGLLAGTLPAWILSAFNPAEVLKRLPSHRVFGRMGLRKSLLVFQLALSLLITVFLFAFYRQFSYLADANKGYRPEGVFTVHLQGHADNLLRQELALLAGVEAVSGVSYDFKKYLGDRLSAKSDRSKEAASIEYFNADENLLNVMELRLAAGHNFQAGQTGQLLINEKAATSLGFADAASAAGQLVRLNDTTTATVAGVLKDFNYQHLGQPIRPMAVVANGGGYTLLQVKANVADPSQFGKRVKAVWAKLYPGETFRGEWLAEELYRNQKQADSVSFMGYISIMTVLIAVMGLLAMVVYSTALRKKEIGVRKVMGADVKSLVLLLSKGFLKLIAIAGFIALPLGWMAGNIFLNNFPYRIDFGFGSLMACFAAVLAVCLLAIVSQTWRAANADPTDSLRNE</sequence>
<evidence type="ECO:0000256" key="3">
    <source>
        <dbReference type="ARBA" id="ARBA00022692"/>
    </source>
</evidence>
<evidence type="ECO:0000256" key="6">
    <source>
        <dbReference type="SAM" id="Phobius"/>
    </source>
</evidence>
<comment type="subcellular location">
    <subcellularLocation>
        <location evidence="1">Cell membrane</location>
        <topology evidence="1">Multi-pass membrane protein</topology>
    </subcellularLocation>
</comment>
<keyword evidence="3 6" id="KW-0812">Transmembrane</keyword>
<protein>
    <submittedName>
        <fullName evidence="9">ABC transporter permease</fullName>
    </submittedName>
</protein>
<dbReference type="EMBL" id="JAGHKP010000003">
    <property type="protein sequence ID" value="MBO9154386.1"/>
    <property type="molecule type" value="Genomic_DNA"/>
</dbReference>
<feature type="domain" description="MacB-like periplasmic core" evidence="8">
    <location>
        <begin position="20"/>
        <end position="245"/>
    </location>
</feature>
<evidence type="ECO:0000256" key="1">
    <source>
        <dbReference type="ARBA" id="ARBA00004651"/>
    </source>
</evidence>
<feature type="transmembrane region" description="Helical" evidence="6">
    <location>
        <begin position="339"/>
        <end position="362"/>
    </location>
</feature>
<evidence type="ECO:0000259" key="8">
    <source>
        <dbReference type="Pfam" id="PF12704"/>
    </source>
</evidence>
<feature type="domain" description="ABC3 transporter permease C-terminal" evidence="7">
    <location>
        <begin position="295"/>
        <end position="410"/>
    </location>
</feature>
<feature type="transmembrane region" description="Helical" evidence="6">
    <location>
        <begin position="668"/>
        <end position="690"/>
    </location>
</feature>
<feature type="transmembrane region" description="Helical" evidence="6">
    <location>
        <begin position="432"/>
        <end position="451"/>
    </location>
</feature>
<dbReference type="Pfam" id="PF12704">
    <property type="entry name" value="MacB_PCD"/>
    <property type="match status" value="2"/>
</dbReference>
<feature type="domain" description="MacB-like periplasmic core" evidence="8">
    <location>
        <begin position="469"/>
        <end position="619"/>
    </location>
</feature>